<keyword evidence="4" id="KW-0645">Protease</keyword>
<accession>A0A848AUU6</accession>
<feature type="domain" description="AAA+ ATPase" evidence="3">
    <location>
        <begin position="64"/>
        <end position="213"/>
    </location>
</feature>
<dbReference type="GO" id="GO:0008233">
    <property type="term" value="F:peptidase activity"/>
    <property type="evidence" value="ECO:0007669"/>
    <property type="project" value="UniProtKB-KW"/>
</dbReference>
<dbReference type="InterPro" id="IPR027417">
    <property type="entry name" value="P-loop_NTPase"/>
</dbReference>
<evidence type="ECO:0000313" key="4">
    <source>
        <dbReference type="EMBL" id="NMD84979.1"/>
    </source>
</evidence>
<dbReference type="GO" id="GO:0034605">
    <property type="term" value="P:cellular response to heat"/>
    <property type="evidence" value="ECO:0007669"/>
    <property type="project" value="TreeGrafter"/>
</dbReference>
<dbReference type="AlphaFoldDB" id="A0A848AUU6"/>
<dbReference type="GO" id="GO:0005524">
    <property type="term" value="F:ATP binding"/>
    <property type="evidence" value="ECO:0007669"/>
    <property type="project" value="UniProtKB-KW"/>
</dbReference>
<keyword evidence="1" id="KW-0547">Nucleotide-binding</keyword>
<dbReference type="PRINTS" id="PR00300">
    <property type="entry name" value="CLPPROTEASEA"/>
</dbReference>
<dbReference type="InterPro" id="IPR003959">
    <property type="entry name" value="ATPase_AAA_core"/>
</dbReference>
<dbReference type="Pfam" id="PF07724">
    <property type="entry name" value="AAA_2"/>
    <property type="match status" value="1"/>
</dbReference>
<gene>
    <name evidence="4" type="ORF">HF882_00115</name>
</gene>
<keyword evidence="2 4" id="KW-0067">ATP-binding</keyword>
<dbReference type="SUPFAM" id="SSF52540">
    <property type="entry name" value="P-loop containing nucleoside triphosphate hydrolases"/>
    <property type="match status" value="1"/>
</dbReference>
<reference evidence="4 5" key="1">
    <citation type="submission" date="2020-04" db="EMBL/GenBank/DDBJ databases">
        <authorList>
            <person name="Hitch T.C.A."/>
            <person name="Wylensek D."/>
            <person name="Clavel T."/>
        </authorList>
    </citation>
    <scope>NUCLEOTIDE SEQUENCE [LARGE SCALE GENOMIC DNA]</scope>
    <source>
        <strain evidence="4 5">COR2-253-APC-1A</strain>
    </source>
</reference>
<dbReference type="GO" id="GO:0016887">
    <property type="term" value="F:ATP hydrolysis activity"/>
    <property type="evidence" value="ECO:0007669"/>
    <property type="project" value="InterPro"/>
</dbReference>
<evidence type="ECO:0000313" key="5">
    <source>
        <dbReference type="Proteomes" id="UP000576225"/>
    </source>
</evidence>
<dbReference type="Proteomes" id="UP000576225">
    <property type="component" value="Unassembled WGS sequence"/>
</dbReference>
<keyword evidence="4" id="KW-0378">Hydrolase</keyword>
<dbReference type="PANTHER" id="PTHR11638:SF18">
    <property type="entry name" value="HEAT SHOCK PROTEIN 104"/>
    <property type="match status" value="1"/>
</dbReference>
<dbReference type="RefSeq" id="WP_168961103.1">
    <property type="nucleotide sequence ID" value="NZ_JABAEW010000001.1"/>
</dbReference>
<dbReference type="SMART" id="SM00382">
    <property type="entry name" value="AAA"/>
    <property type="match status" value="1"/>
</dbReference>
<evidence type="ECO:0000259" key="3">
    <source>
        <dbReference type="SMART" id="SM00382"/>
    </source>
</evidence>
<dbReference type="GO" id="GO:0006508">
    <property type="term" value="P:proteolysis"/>
    <property type="evidence" value="ECO:0007669"/>
    <property type="project" value="UniProtKB-KW"/>
</dbReference>
<dbReference type="GO" id="GO:0005737">
    <property type="term" value="C:cytoplasm"/>
    <property type="evidence" value="ECO:0007669"/>
    <property type="project" value="TreeGrafter"/>
</dbReference>
<dbReference type="InterPro" id="IPR003593">
    <property type="entry name" value="AAA+_ATPase"/>
</dbReference>
<sequence length="342" mass="39143">MIFQEENMKLPSTVSTQVSQEHLQLANGLENFLQARIIGQENIVANLSNCLKYGWCDLSTPGRPRGTLFLLGPTGVGKTESIRAAVEYLYGEADRNLLRLDMSEFSRQAGEEALMNLIGTPGGKDAGRMGTFLEQHSEGVILYDEIEKSHPAIFTILLQQLDAARITLSNNKTYDLSRFFIVATSNIGAQVFQNIRHLSERRLQQNMEMLLKERFSPEFVARFGKFGHEILIFRPLKPDHLRQIAQNFYQCLLPLYRQSHGIDLYAFTPAVIEETLRSIDNIRNGARELRSNIERKIREFMFELLLQHPEGNIHGWLDVRPDVAEKFQLHTGEIKEEVIPCR</sequence>
<comment type="caution">
    <text evidence="4">The sequence shown here is derived from an EMBL/GenBank/DDBJ whole genome shotgun (WGS) entry which is preliminary data.</text>
</comment>
<dbReference type="Gene3D" id="3.40.50.300">
    <property type="entry name" value="P-loop containing nucleotide triphosphate hydrolases"/>
    <property type="match status" value="1"/>
</dbReference>
<organism evidence="4 5">
    <name type="scientific">Victivallis vadensis</name>
    <dbReference type="NCBI Taxonomy" id="172901"/>
    <lineage>
        <taxon>Bacteria</taxon>
        <taxon>Pseudomonadati</taxon>
        <taxon>Lentisphaerota</taxon>
        <taxon>Lentisphaeria</taxon>
        <taxon>Victivallales</taxon>
        <taxon>Victivallaceae</taxon>
        <taxon>Victivallis</taxon>
    </lineage>
</organism>
<dbReference type="InterPro" id="IPR050130">
    <property type="entry name" value="ClpA_ClpB"/>
</dbReference>
<dbReference type="EMBL" id="JABAEW010000001">
    <property type="protein sequence ID" value="NMD84979.1"/>
    <property type="molecule type" value="Genomic_DNA"/>
</dbReference>
<evidence type="ECO:0000256" key="2">
    <source>
        <dbReference type="ARBA" id="ARBA00022840"/>
    </source>
</evidence>
<dbReference type="PANTHER" id="PTHR11638">
    <property type="entry name" value="ATP-DEPENDENT CLP PROTEASE"/>
    <property type="match status" value="1"/>
</dbReference>
<name>A0A848AUU6_9BACT</name>
<evidence type="ECO:0000256" key="1">
    <source>
        <dbReference type="ARBA" id="ARBA00022741"/>
    </source>
</evidence>
<dbReference type="InterPro" id="IPR001270">
    <property type="entry name" value="ClpA/B"/>
</dbReference>
<proteinExistence type="predicted"/>
<protein>
    <submittedName>
        <fullName evidence="4">ATP-dependent Clp protease ATP-binding subunit</fullName>
    </submittedName>
</protein>